<keyword evidence="1" id="KW-0732">Signal</keyword>
<dbReference type="AlphaFoldDB" id="A0A1L3JGN7"/>
<feature type="chain" id="PRO_5012069176" description="Secreted protein" evidence="1">
    <location>
        <begin position="17"/>
        <end position="187"/>
    </location>
</feature>
<evidence type="ECO:0000313" key="2">
    <source>
        <dbReference type="EMBL" id="APG64286.1"/>
    </source>
</evidence>
<sequence>MKKALILFLLPLQLIAQELPSSSVFWNTLKQHCGKAYEGEIVAGGKEGDGFTGNKLVMHIRSCEENTLRVPFFVGEDKSRTWVFTKSSDNLITLKHDHRHKDGSEDKITQYGGSNPNVGLKNIQFFPADKHTSKLIPAASTNLWWVTVDKTSFTYNLRRIGSDRFFSVKFDLTKEVETPSAPWGSED</sequence>
<organism evidence="2 3">
    <name type="scientific">Tenacibaculum todarodis</name>
    <dbReference type="NCBI Taxonomy" id="1850252"/>
    <lineage>
        <taxon>Bacteria</taxon>
        <taxon>Pseudomonadati</taxon>
        <taxon>Bacteroidota</taxon>
        <taxon>Flavobacteriia</taxon>
        <taxon>Flavobacteriales</taxon>
        <taxon>Flavobacteriaceae</taxon>
        <taxon>Tenacibaculum</taxon>
    </lineage>
</organism>
<protein>
    <recommendedName>
        <fullName evidence="4">Secreted protein</fullName>
    </recommendedName>
</protein>
<dbReference type="OrthoDB" id="1524207at2"/>
<evidence type="ECO:0000256" key="1">
    <source>
        <dbReference type="SAM" id="SignalP"/>
    </source>
</evidence>
<proteinExistence type="predicted"/>
<keyword evidence="3" id="KW-1185">Reference proteome</keyword>
<gene>
    <name evidence="2" type="ORF">LPB136_02380</name>
</gene>
<reference evidence="2 3" key="1">
    <citation type="submission" date="2016-11" db="EMBL/GenBank/DDBJ databases">
        <title>Tenacibaculum sp. LPB0136, isolated from marine environment.</title>
        <authorList>
            <person name="Kim E."/>
            <person name="Yi H."/>
        </authorList>
    </citation>
    <scope>NUCLEOTIDE SEQUENCE [LARGE SCALE GENOMIC DNA]</scope>
    <source>
        <strain evidence="2 3">LPB0136</strain>
    </source>
</reference>
<name>A0A1L3JGN7_9FLAO</name>
<evidence type="ECO:0008006" key="4">
    <source>
        <dbReference type="Google" id="ProtNLM"/>
    </source>
</evidence>
<dbReference type="KEGG" id="ten:LPB136_02380"/>
<feature type="signal peptide" evidence="1">
    <location>
        <begin position="1"/>
        <end position="16"/>
    </location>
</feature>
<dbReference type="STRING" id="1850252.LPB136_02380"/>
<accession>A0A1L3JGN7</accession>
<dbReference type="Proteomes" id="UP000181898">
    <property type="component" value="Chromosome"/>
</dbReference>
<evidence type="ECO:0000313" key="3">
    <source>
        <dbReference type="Proteomes" id="UP000181898"/>
    </source>
</evidence>
<dbReference type="EMBL" id="CP018155">
    <property type="protein sequence ID" value="APG64286.1"/>
    <property type="molecule type" value="Genomic_DNA"/>
</dbReference>
<dbReference type="RefSeq" id="WP_072554610.1">
    <property type="nucleotide sequence ID" value="NZ_CP018155.1"/>
</dbReference>